<keyword evidence="2" id="KW-1185">Reference proteome</keyword>
<evidence type="ECO:0000313" key="2">
    <source>
        <dbReference type="Proteomes" id="UP001430953"/>
    </source>
</evidence>
<sequence>MESSDEREKPVYIGLERGQSWVRRYHGYQEKHGHTRAPLHTVHICTLRGEDDDYDDDDNDDDDDRVSTVSVARDRKPHALRALIDFVGSYSLSPCKVHGILRAPLSRPRRPPLSAYRCG</sequence>
<accession>A0AAW2F2T6</accession>
<reference evidence="1 2" key="1">
    <citation type="submission" date="2023-03" db="EMBL/GenBank/DDBJ databases">
        <title>High recombination rates correlate with genetic variation in Cardiocondyla obscurior ants.</title>
        <authorList>
            <person name="Errbii M."/>
        </authorList>
    </citation>
    <scope>NUCLEOTIDE SEQUENCE [LARGE SCALE GENOMIC DNA]</scope>
    <source>
        <strain evidence="1">Alpha-2009</strain>
        <tissue evidence="1">Whole body</tissue>
    </source>
</reference>
<comment type="caution">
    <text evidence="1">The sequence shown here is derived from an EMBL/GenBank/DDBJ whole genome shotgun (WGS) entry which is preliminary data.</text>
</comment>
<gene>
    <name evidence="1" type="ORF">PUN28_015190</name>
</gene>
<name>A0AAW2F2T6_9HYME</name>
<organism evidence="1 2">
    <name type="scientific">Cardiocondyla obscurior</name>
    <dbReference type="NCBI Taxonomy" id="286306"/>
    <lineage>
        <taxon>Eukaryota</taxon>
        <taxon>Metazoa</taxon>
        <taxon>Ecdysozoa</taxon>
        <taxon>Arthropoda</taxon>
        <taxon>Hexapoda</taxon>
        <taxon>Insecta</taxon>
        <taxon>Pterygota</taxon>
        <taxon>Neoptera</taxon>
        <taxon>Endopterygota</taxon>
        <taxon>Hymenoptera</taxon>
        <taxon>Apocrita</taxon>
        <taxon>Aculeata</taxon>
        <taxon>Formicoidea</taxon>
        <taxon>Formicidae</taxon>
        <taxon>Myrmicinae</taxon>
        <taxon>Cardiocondyla</taxon>
    </lineage>
</organism>
<dbReference type="EMBL" id="JADYXP020000016">
    <property type="protein sequence ID" value="KAL0108472.1"/>
    <property type="molecule type" value="Genomic_DNA"/>
</dbReference>
<proteinExistence type="predicted"/>
<dbReference type="AlphaFoldDB" id="A0AAW2F2T6"/>
<dbReference type="Proteomes" id="UP001430953">
    <property type="component" value="Unassembled WGS sequence"/>
</dbReference>
<evidence type="ECO:0000313" key="1">
    <source>
        <dbReference type="EMBL" id="KAL0108472.1"/>
    </source>
</evidence>
<protein>
    <submittedName>
        <fullName evidence="1">Uncharacterized protein</fullName>
    </submittedName>
</protein>